<gene>
    <name evidence="2" type="primary">101889671</name>
    <name evidence="4" type="synonym">LOC101889671</name>
</gene>
<feature type="transmembrane region" description="Helical" evidence="1">
    <location>
        <begin position="113"/>
        <end position="134"/>
    </location>
</feature>
<keyword evidence="1" id="KW-1133">Transmembrane helix</keyword>
<reference evidence="2" key="1">
    <citation type="submission" date="2020-05" db="UniProtKB">
        <authorList>
            <consortium name="EnsemblMetazoa"/>
        </authorList>
    </citation>
    <scope>IDENTIFICATION</scope>
    <source>
        <strain evidence="2">Aabys</strain>
    </source>
</reference>
<accession>A0A1I8M7F9</accession>
<dbReference type="OrthoDB" id="8118226at2759"/>
<dbReference type="RefSeq" id="XP_005176802.1">
    <property type="nucleotide sequence ID" value="XM_005176745.3"/>
</dbReference>
<protein>
    <submittedName>
        <fullName evidence="4">Uncharacterized protein LOC101889671 isoform X2</fullName>
    </submittedName>
</protein>
<dbReference type="Proteomes" id="UP001652621">
    <property type="component" value="Unplaced"/>
</dbReference>
<feature type="transmembrane region" description="Helical" evidence="1">
    <location>
        <begin position="48"/>
        <end position="74"/>
    </location>
</feature>
<evidence type="ECO:0000313" key="3">
    <source>
        <dbReference type="Proteomes" id="UP001652621"/>
    </source>
</evidence>
<dbReference type="GeneID" id="101889671"/>
<evidence type="ECO:0000256" key="1">
    <source>
        <dbReference type="SAM" id="Phobius"/>
    </source>
</evidence>
<dbReference type="AlphaFoldDB" id="A0A1I8M7F9"/>
<evidence type="ECO:0000313" key="2">
    <source>
        <dbReference type="EnsemblMetazoa" id="MDOA002038-PA"/>
    </source>
</evidence>
<dbReference type="VEuPathDB" id="VectorBase:MDOMA2_018248"/>
<keyword evidence="3" id="KW-1185">Reference proteome</keyword>
<evidence type="ECO:0000313" key="4">
    <source>
        <dbReference type="RefSeq" id="XP_005176802.1"/>
    </source>
</evidence>
<feature type="transmembrane region" description="Helical" evidence="1">
    <location>
        <begin position="80"/>
        <end position="101"/>
    </location>
</feature>
<proteinExistence type="predicted"/>
<feature type="transmembrane region" description="Helical" evidence="1">
    <location>
        <begin position="12"/>
        <end position="36"/>
    </location>
</feature>
<organism evidence="2">
    <name type="scientific">Musca domestica</name>
    <name type="common">House fly</name>
    <dbReference type="NCBI Taxonomy" id="7370"/>
    <lineage>
        <taxon>Eukaryota</taxon>
        <taxon>Metazoa</taxon>
        <taxon>Ecdysozoa</taxon>
        <taxon>Arthropoda</taxon>
        <taxon>Hexapoda</taxon>
        <taxon>Insecta</taxon>
        <taxon>Pterygota</taxon>
        <taxon>Neoptera</taxon>
        <taxon>Endopterygota</taxon>
        <taxon>Diptera</taxon>
        <taxon>Brachycera</taxon>
        <taxon>Muscomorpha</taxon>
        <taxon>Muscoidea</taxon>
        <taxon>Muscidae</taxon>
        <taxon>Musca</taxon>
    </lineage>
</organism>
<dbReference type="VEuPathDB" id="VectorBase:MDOA002038"/>
<keyword evidence="1" id="KW-0472">Membrane</keyword>
<name>A0A1I8M7F9_MUSDO</name>
<sequence>MALQGLERHGVFVALVTLLISFMILMNEISMIKYIYVFHDDEGLSIQFILQHCGIFAMGLLTALSATLLIWGIVKKYSKLIVPWLTLAILSAVVFACCNIYDIIYRNHQWDDIMFVVVMIGIPIIIIHPMYVMYAEIRKETIEAAEYDGEYQSNENNNFGDYFVRTIY</sequence>
<reference evidence="4" key="2">
    <citation type="submission" date="2025-04" db="UniProtKB">
        <authorList>
            <consortium name="RefSeq"/>
        </authorList>
    </citation>
    <scope>IDENTIFICATION</scope>
    <source>
        <strain evidence="4">Aabys</strain>
    </source>
</reference>
<keyword evidence="1" id="KW-0812">Transmembrane</keyword>
<dbReference type="EnsemblMetazoa" id="MDOA002038-RA">
    <property type="protein sequence ID" value="MDOA002038-PA"/>
    <property type="gene ID" value="MDOA002038"/>
</dbReference>
<dbReference type="KEGG" id="mde:101889671"/>